<reference evidence="2" key="1">
    <citation type="journal article" date="2023" name="G3 (Bethesda)">
        <title>Genome assembly and association tests identify interacting loci associated with vigor, precocity, and sex in interspecific pistachio rootstocks.</title>
        <authorList>
            <person name="Palmer W."/>
            <person name="Jacygrad E."/>
            <person name="Sagayaradj S."/>
            <person name="Cavanaugh K."/>
            <person name="Han R."/>
            <person name="Bertier L."/>
            <person name="Beede B."/>
            <person name="Kafkas S."/>
            <person name="Golino D."/>
            <person name="Preece J."/>
            <person name="Michelmore R."/>
        </authorList>
    </citation>
    <scope>NUCLEOTIDE SEQUENCE [LARGE SCALE GENOMIC DNA]</scope>
</reference>
<name>A0ACC0ZW64_9ROSI</name>
<proteinExistence type="predicted"/>
<dbReference type="Proteomes" id="UP001164250">
    <property type="component" value="Chromosome 13"/>
</dbReference>
<protein>
    <submittedName>
        <fullName evidence="1">Uncharacterized protein</fullName>
    </submittedName>
</protein>
<accession>A0ACC0ZW64</accession>
<organism evidence="1 2">
    <name type="scientific">Pistacia atlantica</name>
    <dbReference type="NCBI Taxonomy" id="434234"/>
    <lineage>
        <taxon>Eukaryota</taxon>
        <taxon>Viridiplantae</taxon>
        <taxon>Streptophyta</taxon>
        <taxon>Embryophyta</taxon>
        <taxon>Tracheophyta</taxon>
        <taxon>Spermatophyta</taxon>
        <taxon>Magnoliopsida</taxon>
        <taxon>eudicotyledons</taxon>
        <taxon>Gunneridae</taxon>
        <taxon>Pentapetalae</taxon>
        <taxon>rosids</taxon>
        <taxon>malvids</taxon>
        <taxon>Sapindales</taxon>
        <taxon>Anacardiaceae</taxon>
        <taxon>Pistacia</taxon>
    </lineage>
</organism>
<sequence>MTTHQTQSPQNVNFGTGYSQHFNGVPGPNQVRQYRSEYDRMAYNPRPQVSSNESAQAQALFAGTNVQDRSFHMDVGAHHDYTSYGCPLGNQYVKIRTGPSSRSNNQDTTAYLPIAVPIHEAGVSIQPSVLTSLDNIRTGPSSRSNNQDTIAYLPTAVPIHEAGVSIQPSVQTSSDNIRTGPSSRSNNQDTTAYLPTAVPIHEAGVSI</sequence>
<comment type="caution">
    <text evidence="1">The sequence shown here is derived from an EMBL/GenBank/DDBJ whole genome shotgun (WGS) entry which is preliminary data.</text>
</comment>
<dbReference type="EMBL" id="CM047909">
    <property type="protein sequence ID" value="KAJ0079445.1"/>
    <property type="molecule type" value="Genomic_DNA"/>
</dbReference>
<evidence type="ECO:0000313" key="1">
    <source>
        <dbReference type="EMBL" id="KAJ0079445.1"/>
    </source>
</evidence>
<gene>
    <name evidence="1" type="ORF">Patl1_23982</name>
</gene>
<evidence type="ECO:0000313" key="2">
    <source>
        <dbReference type="Proteomes" id="UP001164250"/>
    </source>
</evidence>
<keyword evidence="2" id="KW-1185">Reference proteome</keyword>